<keyword evidence="2" id="KW-1185">Reference proteome</keyword>
<dbReference type="Proteomes" id="UP000657918">
    <property type="component" value="Chromosome 8"/>
</dbReference>
<organism evidence="1 2">
    <name type="scientific">Salix dunnii</name>
    <dbReference type="NCBI Taxonomy" id="1413687"/>
    <lineage>
        <taxon>Eukaryota</taxon>
        <taxon>Viridiplantae</taxon>
        <taxon>Streptophyta</taxon>
        <taxon>Embryophyta</taxon>
        <taxon>Tracheophyta</taxon>
        <taxon>Spermatophyta</taxon>
        <taxon>Magnoliopsida</taxon>
        <taxon>eudicotyledons</taxon>
        <taxon>Gunneridae</taxon>
        <taxon>Pentapetalae</taxon>
        <taxon>rosids</taxon>
        <taxon>fabids</taxon>
        <taxon>Malpighiales</taxon>
        <taxon>Salicaceae</taxon>
        <taxon>Saliceae</taxon>
        <taxon>Salix</taxon>
    </lineage>
</organism>
<dbReference type="AlphaFoldDB" id="A0A835JXV6"/>
<sequence>MSPIQGLHILIKAAATVMRAKKKVVATERTAIHQPSIGVSAALMRLDFAELYKVYPLYLETSELVQQLSKPPPRSRDQ</sequence>
<proteinExistence type="predicted"/>
<accession>A0A835JXV6</accession>
<protein>
    <submittedName>
        <fullName evidence="1">Uncharacterized protein</fullName>
    </submittedName>
</protein>
<gene>
    <name evidence="1" type="ORF">SADUNF_Sadunf08G0079400</name>
</gene>
<comment type="caution">
    <text evidence="1">The sequence shown here is derived from an EMBL/GenBank/DDBJ whole genome shotgun (WGS) entry which is preliminary data.</text>
</comment>
<name>A0A835JXV6_9ROSI</name>
<dbReference type="EMBL" id="JADGMS010000008">
    <property type="protein sequence ID" value="KAF9677163.1"/>
    <property type="molecule type" value="Genomic_DNA"/>
</dbReference>
<evidence type="ECO:0000313" key="1">
    <source>
        <dbReference type="EMBL" id="KAF9677163.1"/>
    </source>
</evidence>
<evidence type="ECO:0000313" key="2">
    <source>
        <dbReference type="Proteomes" id="UP000657918"/>
    </source>
</evidence>
<reference evidence="1 2" key="1">
    <citation type="submission" date="2020-10" db="EMBL/GenBank/DDBJ databases">
        <title>Plant Genome Project.</title>
        <authorList>
            <person name="Zhang R.-G."/>
        </authorList>
    </citation>
    <scope>NUCLEOTIDE SEQUENCE [LARGE SCALE GENOMIC DNA]</scope>
    <source>
        <strain evidence="1">FAFU-HL-1</strain>
        <tissue evidence="1">Leaf</tissue>
    </source>
</reference>